<gene>
    <name evidence="1" type="ORF">Plil01_000668000</name>
</gene>
<dbReference type="Proteomes" id="UP001165083">
    <property type="component" value="Unassembled WGS sequence"/>
</dbReference>
<protein>
    <submittedName>
        <fullName evidence="1">Unnamed protein product</fullName>
    </submittedName>
</protein>
<sequence length="187" mass="20657">MLQSDGLTLLDARDLFDGLLEVRPSMGKYLGKGFLYEIFWIASIIFLSLTPDADIIHAQAFEAAVVNVLAGKTDELTAREIAVLEPFRQPEAAATSASAAPPPDADGFVRRILKRRKLSAEPARYKLLSAIPPTSNVVERLFSVARAFSRLERHRMSPLTLEIILFLRINASFWNVATVDSCLSPTV</sequence>
<dbReference type="EMBL" id="BSXW01000302">
    <property type="protein sequence ID" value="GMF18016.1"/>
    <property type="molecule type" value="Genomic_DNA"/>
</dbReference>
<dbReference type="AlphaFoldDB" id="A0A9W6TRR4"/>
<comment type="caution">
    <text evidence="1">The sequence shown here is derived from an EMBL/GenBank/DDBJ whole genome shotgun (WGS) entry which is preliminary data.</text>
</comment>
<reference evidence="1" key="1">
    <citation type="submission" date="2023-04" db="EMBL/GenBank/DDBJ databases">
        <title>Phytophthora lilii NBRC 32176.</title>
        <authorList>
            <person name="Ichikawa N."/>
            <person name="Sato H."/>
            <person name="Tonouchi N."/>
        </authorList>
    </citation>
    <scope>NUCLEOTIDE SEQUENCE</scope>
    <source>
        <strain evidence="1">NBRC 32176</strain>
    </source>
</reference>
<dbReference type="PANTHER" id="PTHR40866">
    <property type="entry name" value="BED-TYPE DOMAIN-CONTAINING PROTEIN"/>
    <property type="match status" value="1"/>
</dbReference>
<proteinExistence type="predicted"/>
<organism evidence="1 2">
    <name type="scientific">Phytophthora lilii</name>
    <dbReference type="NCBI Taxonomy" id="2077276"/>
    <lineage>
        <taxon>Eukaryota</taxon>
        <taxon>Sar</taxon>
        <taxon>Stramenopiles</taxon>
        <taxon>Oomycota</taxon>
        <taxon>Peronosporomycetes</taxon>
        <taxon>Peronosporales</taxon>
        <taxon>Peronosporaceae</taxon>
        <taxon>Phytophthora</taxon>
    </lineage>
</organism>
<accession>A0A9W6TRR4</accession>
<dbReference type="OrthoDB" id="123018at2759"/>
<keyword evidence="2" id="KW-1185">Reference proteome</keyword>
<dbReference type="PANTHER" id="PTHR40866:SF1">
    <property type="entry name" value="BED-TYPE DOMAIN-CONTAINING PROTEIN"/>
    <property type="match status" value="1"/>
</dbReference>
<evidence type="ECO:0000313" key="2">
    <source>
        <dbReference type="Proteomes" id="UP001165083"/>
    </source>
</evidence>
<name>A0A9W6TRR4_9STRA</name>
<evidence type="ECO:0000313" key="1">
    <source>
        <dbReference type="EMBL" id="GMF18016.1"/>
    </source>
</evidence>